<evidence type="ECO:0000313" key="14">
    <source>
        <dbReference type="Proteomes" id="UP000655588"/>
    </source>
</evidence>
<feature type="domain" description="Calcineurin-like phosphoesterase" evidence="12">
    <location>
        <begin position="66"/>
        <end position="300"/>
    </location>
</feature>
<evidence type="ECO:0000256" key="7">
    <source>
        <dbReference type="ARBA" id="ARBA00022989"/>
    </source>
</evidence>
<evidence type="ECO:0000256" key="8">
    <source>
        <dbReference type="ARBA" id="ARBA00023136"/>
    </source>
</evidence>
<feature type="region of interest" description="Disordered" evidence="10">
    <location>
        <begin position="442"/>
        <end position="489"/>
    </location>
</feature>
<evidence type="ECO:0000256" key="2">
    <source>
        <dbReference type="ARBA" id="ARBA00004141"/>
    </source>
</evidence>
<keyword evidence="8 11" id="KW-0472">Membrane</keyword>
<organism evidence="13 14">
    <name type="scientific">Frieseomelitta varia</name>
    <dbReference type="NCBI Taxonomy" id="561572"/>
    <lineage>
        <taxon>Eukaryota</taxon>
        <taxon>Metazoa</taxon>
        <taxon>Ecdysozoa</taxon>
        <taxon>Arthropoda</taxon>
        <taxon>Hexapoda</taxon>
        <taxon>Insecta</taxon>
        <taxon>Pterygota</taxon>
        <taxon>Neoptera</taxon>
        <taxon>Endopterygota</taxon>
        <taxon>Hymenoptera</taxon>
        <taxon>Apocrita</taxon>
        <taxon>Aculeata</taxon>
        <taxon>Apoidea</taxon>
        <taxon>Anthophila</taxon>
        <taxon>Apidae</taxon>
        <taxon>Frieseomelitta</taxon>
    </lineage>
</organism>
<feature type="transmembrane region" description="Helical" evidence="11">
    <location>
        <begin position="12"/>
        <end position="35"/>
    </location>
</feature>
<keyword evidence="6" id="KW-0378">Hydrolase</keyword>
<keyword evidence="4 11" id="KW-0812">Transmembrane</keyword>
<evidence type="ECO:0000256" key="3">
    <source>
        <dbReference type="ARBA" id="ARBA00008895"/>
    </source>
</evidence>
<dbReference type="GO" id="GO:0016787">
    <property type="term" value="F:hydrolase activity"/>
    <property type="evidence" value="ECO:0007669"/>
    <property type="project" value="UniProtKB-KW"/>
</dbReference>
<evidence type="ECO:0000256" key="1">
    <source>
        <dbReference type="ARBA" id="ARBA00001936"/>
    </source>
</evidence>
<keyword evidence="7 11" id="KW-1133">Transmembrane helix</keyword>
<dbReference type="InterPro" id="IPR033308">
    <property type="entry name" value="PGAP5/Cdc1/Ted1"/>
</dbReference>
<feature type="compositionally biased region" description="Low complexity" evidence="10">
    <location>
        <begin position="461"/>
        <end position="489"/>
    </location>
</feature>
<dbReference type="PANTHER" id="PTHR13315:SF0">
    <property type="entry name" value="METALLOPHOSPHOESTERASE 1"/>
    <property type="match status" value="1"/>
</dbReference>
<dbReference type="InterPro" id="IPR029052">
    <property type="entry name" value="Metallo-depent_PP-like"/>
</dbReference>
<feature type="compositionally biased region" description="Gly residues" evidence="10">
    <location>
        <begin position="451"/>
        <end position="460"/>
    </location>
</feature>
<reference evidence="13" key="1">
    <citation type="submission" date="2019-11" db="EMBL/GenBank/DDBJ databases">
        <title>The nuclear and mitochondrial genomes of Frieseomelitta varia - a highly eusocial stingless bee (Meliponini) with a permanently sterile worker caste.</title>
        <authorList>
            <person name="Freitas F.C.P."/>
            <person name="Lourenco A.P."/>
            <person name="Nunes F.M.F."/>
            <person name="Paschoal A.R."/>
            <person name="Abreu F.C.P."/>
            <person name="Barbin F.O."/>
            <person name="Bataglia L."/>
            <person name="Cardoso-Junior C.A.M."/>
            <person name="Cervoni M.S."/>
            <person name="Silva S.R."/>
            <person name="Dalarmi F."/>
            <person name="Del Lama M.A."/>
            <person name="Depintor T.S."/>
            <person name="Ferreira K.M."/>
            <person name="Goria P.S."/>
            <person name="Jaskot M.C."/>
            <person name="Lago D.C."/>
            <person name="Luna-Lucena D."/>
            <person name="Moda L.M."/>
            <person name="Nascimento L."/>
            <person name="Pedrino M."/>
            <person name="Rabico F.O."/>
            <person name="Sanches F.C."/>
            <person name="Santos D.E."/>
            <person name="Santos C.G."/>
            <person name="Vieira J."/>
            <person name="Lopes T.F."/>
            <person name="Barchuk A.R."/>
            <person name="Hartfelder K."/>
            <person name="Simoes Z.L.P."/>
            <person name="Bitondi M.M.G."/>
            <person name="Pinheiro D.G."/>
        </authorList>
    </citation>
    <scope>NUCLEOTIDE SEQUENCE</scope>
    <source>
        <strain evidence="13">USP_RPSP 00005682</strain>
        <tissue evidence="13">Whole individual</tissue>
    </source>
</reference>
<keyword evidence="5" id="KW-0479">Metal-binding</keyword>
<comment type="cofactor">
    <cofactor evidence="1">
        <name>Mn(2+)</name>
        <dbReference type="ChEBI" id="CHEBI:29035"/>
    </cofactor>
</comment>
<feature type="region of interest" description="Disordered" evidence="10">
    <location>
        <begin position="573"/>
        <end position="615"/>
    </location>
</feature>
<gene>
    <name evidence="13" type="ORF">E2986_12697</name>
</gene>
<evidence type="ECO:0000256" key="4">
    <source>
        <dbReference type="ARBA" id="ARBA00022692"/>
    </source>
</evidence>
<comment type="similarity">
    <text evidence="3">Belongs to the metallophosphoesterase superfamily. MPPE1 family.</text>
</comment>
<evidence type="ECO:0000256" key="9">
    <source>
        <dbReference type="ARBA" id="ARBA00023211"/>
    </source>
</evidence>
<dbReference type="Pfam" id="PF00149">
    <property type="entry name" value="Metallophos"/>
    <property type="match status" value="1"/>
</dbReference>
<evidence type="ECO:0000256" key="10">
    <source>
        <dbReference type="SAM" id="MobiDB-lite"/>
    </source>
</evidence>
<keyword evidence="9" id="KW-0464">Manganese</keyword>
<dbReference type="GO" id="GO:0006506">
    <property type="term" value="P:GPI anchor biosynthetic process"/>
    <property type="evidence" value="ECO:0007669"/>
    <property type="project" value="InterPro"/>
</dbReference>
<name>A0A833SAJ6_9HYME</name>
<comment type="subcellular location">
    <subcellularLocation>
        <location evidence="2">Membrane</location>
        <topology evidence="2">Multi-pass membrane protein</topology>
    </subcellularLocation>
</comment>
<dbReference type="GO" id="GO:0016020">
    <property type="term" value="C:membrane"/>
    <property type="evidence" value="ECO:0007669"/>
    <property type="project" value="UniProtKB-SubCell"/>
</dbReference>
<dbReference type="GO" id="GO:0046872">
    <property type="term" value="F:metal ion binding"/>
    <property type="evidence" value="ECO:0007669"/>
    <property type="project" value="UniProtKB-KW"/>
</dbReference>
<keyword evidence="14" id="KW-1185">Reference proteome</keyword>
<dbReference type="Proteomes" id="UP000655588">
    <property type="component" value="Unassembled WGS sequence"/>
</dbReference>
<dbReference type="AlphaFoldDB" id="A0A833SAJ6"/>
<evidence type="ECO:0000256" key="6">
    <source>
        <dbReference type="ARBA" id="ARBA00022801"/>
    </source>
</evidence>
<dbReference type="EMBL" id="WNWW01000350">
    <property type="protein sequence ID" value="KAF3425917.1"/>
    <property type="molecule type" value="Genomic_DNA"/>
</dbReference>
<dbReference type="Gene3D" id="3.60.21.10">
    <property type="match status" value="1"/>
</dbReference>
<dbReference type="SUPFAM" id="SSF56300">
    <property type="entry name" value="Metallo-dependent phosphatases"/>
    <property type="match status" value="1"/>
</dbReference>
<evidence type="ECO:0000259" key="12">
    <source>
        <dbReference type="Pfam" id="PF00149"/>
    </source>
</evidence>
<protein>
    <recommendedName>
        <fullName evidence="12">Calcineurin-like phosphoesterase domain-containing protein</fullName>
    </recommendedName>
</protein>
<comment type="caution">
    <text evidence="13">The sequence shown here is derived from an EMBL/GenBank/DDBJ whole genome shotgun (WGS) entry which is preliminary data.</text>
</comment>
<sequence>MLDTRTSSYKKYFIEAVIALACVFIFCEYLLYYLVLIQCAWPVLESHKIDTTISQPTPEETPVHAMFIADTHLLGSKNGHWFDKLRREWQMYRAFQTMVTLHKPDIIFILGDLFDEGQWSSSAEFDQYIQRFHSLFSVSKHTHLYVVAGNHDIGFHYVISPYLNQRFVNGMKSPSVKRVSIRGNHFVLINSMALEGDGCFLCRPTEIALNKIATHLKCAKNMGNNCNKDNAISRYSRPIILQHYPMYRESDEICNELDQAPDEIKDIKFRERWECLSKEASEQLLDILNPRLIINGHTHHGCRRIHRKDILEFTIPSFNWRNKNNPSLLLTICLSLICGTVDVVAEAIPDTSTNPLSSPMSTMISPTVAPILGPGEVIKNSGKFVKPTRIPGKNYCKDEVVIRNSDSGKVNPGAKERLVQITGTSEDKIHYAKDLIKDTIQRNASPVRLEQGGGEKGAMGGSSSSLNSSASDESNRLQHQQQNSRLRSSLLHSFSTNDASIGEYKYTVTVGNQSLKITGCNLDLVRTAKLVLDEYFLGDSENFTSGIEYFNFEEESPYSISSSSTQKTLLISNNTNEGRELNMDSTATSESEETYKSHVISEPNSSTQEGPYAKRPPADWARIQKECPNIVRKVHQCDTNANHLMYDSVTY</sequence>
<evidence type="ECO:0000256" key="5">
    <source>
        <dbReference type="ARBA" id="ARBA00022723"/>
    </source>
</evidence>
<evidence type="ECO:0000256" key="11">
    <source>
        <dbReference type="SAM" id="Phobius"/>
    </source>
</evidence>
<accession>A0A833SAJ6</accession>
<proteinExistence type="inferred from homology"/>
<dbReference type="PANTHER" id="PTHR13315">
    <property type="entry name" value="METALLO PHOSPHOESTERASE RELATED"/>
    <property type="match status" value="1"/>
</dbReference>
<evidence type="ECO:0000313" key="13">
    <source>
        <dbReference type="EMBL" id="KAF3425917.1"/>
    </source>
</evidence>
<dbReference type="InterPro" id="IPR004843">
    <property type="entry name" value="Calcineurin-like_PHP"/>
</dbReference>